<feature type="chain" id="PRO_5012662385" evidence="1">
    <location>
        <begin position="25"/>
        <end position="94"/>
    </location>
</feature>
<dbReference type="AlphaFoldDB" id="A0A1T5HCV8"/>
<keyword evidence="3" id="KW-1185">Reference proteome</keyword>
<evidence type="ECO:0000313" key="2">
    <source>
        <dbReference type="EMBL" id="SKC18523.1"/>
    </source>
</evidence>
<sequence length="94" mass="9953">MKTHLKINWLPVMALALGTGMALATQNVTAKDSTLATFHVSDEQPTYYQTSASAPAGCGQGEEEACEIVTSLTPDASGRIAKGPAVSETKWRDQ</sequence>
<dbReference type="InterPro" id="IPR045391">
    <property type="entry name" value="DUF6520"/>
</dbReference>
<evidence type="ECO:0000256" key="1">
    <source>
        <dbReference type="SAM" id="SignalP"/>
    </source>
</evidence>
<evidence type="ECO:0000313" key="3">
    <source>
        <dbReference type="Proteomes" id="UP000190897"/>
    </source>
</evidence>
<protein>
    <submittedName>
        <fullName evidence="2">Uncharacterized protein</fullName>
    </submittedName>
</protein>
<dbReference type="STRING" id="651661.SAMN05660293_05324"/>
<keyword evidence="1" id="KW-0732">Signal</keyword>
<organism evidence="2 3">
    <name type="scientific">Dyadobacter psychrophilus</name>
    <dbReference type="NCBI Taxonomy" id="651661"/>
    <lineage>
        <taxon>Bacteria</taxon>
        <taxon>Pseudomonadati</taxon>
        <taxon>Bacteroidota</taxon>
        <taxon>Cytophagia</taxon>
        <taxon>Cytophagales</taxon>
        <taxon>Spirosomataceae</taxon>
        <taxon>Dyadobacter</taxon>
    </lineage>
</organism>
<gene>
    <name evidence="2" type="ORF">SAMN05660293_05324</name>
</gene>
<reference evidence="3" key="1">
    <citation type="submission" date="2017-02" db="EMBL/GenBank/DDBJ databases">
        <authorList>
            <person name="Varghese N."/>
            <person name="Submissions S."/>
        </authorList>
    </citation>
    <scope>NUCLEOTIDE SEQUENCE [LARGE SCALE GENOMIC DNA]</scope>
    <source>
        <strain evidence="3">DSM 22270</strain>
    </source>
</reference>
<dbReference type="EMBL" id="FUZA01000011">
    <property type="protein sequence ID" value="SKC18523.1"/>
    <property type="molecule type" value="Genomic_DNA"/>
</dbReference>
<accession>A0A1T5HCV8</accession>
<proteinExistence type="predicted"/>
<name>A0A1T5HCV8_9BACT</name>
<dbReference type="Proteomes" id="UP000190897">
    <property type="component" value="Unassembled WGS sequence"/>
</dbReference>
<dbReference type="RefSeq" id="WP_141110424.1">
    <property type="nucleotide sequence ID" value="NZ_FUZA01000011.1"/>
</dbReference>
<dbReference type="Pfam" id="PF20130">
    <property type="entry name" value="DUF6520"/>
    <property type="match status" value="1"/>
</dbReference>
<feature type="signal peptide" evidence="1">
    <location>
        <begin position="1"/>
        <end position="24"/>
    </location>
</feature>